<proteinExistence type="predicted"/>
<protein>
    <submittedName>
        <fullName evidence="2">PD-(D/E)XK nuclease superfamily protein</fullName>
    </submittedName>
</protein>
<organism evidence="2 3">
    <name type="scientific">Candidatus Scalindua rubra</name>
    <dbReference type="NCBI Taxonomy" id="1872076"/>
    <lineage>
        <taxon>Bacteria</taxon>
        <taxon>Pseudomonadati</taxon>
        <taxon>Planctomycetota</taxon>
        <taxon>Candidatus Brocadiia</taxon>
        <taxon>Candidatus Brocadiales</taxon>
        <taxon>Candidatus Scalinduaceae</taxon>
        <taxon>Candidatus Scalindua</taxon>
    </lineage>
</organism>
<reference evidence="2 3" key="1">
    <citation type="submission" date="2016-07" db="EMBL/GenBank/DDBJ databases">
        <title>Draft genome of Scalindua rubra, obtained from a brine-seawater interface in the Red Sea, sheds light on salt adaptation in anammox bacteria.</title>
        <authorList>
            <person name="Speth D.R."/>
            <person name="Lagkouvardos I."/>
            <person name="Wang Y."/>
            <person name="Qian P.-Y."/>
            <person name="Dutilh B.E."/>
            <person name="Jetten M.S."/>
        </authorList>
    </citation>
    <scope>NUCLEOTIDE SEQUENCE [LARGE SCALE GENOMIC DNA]</scope>
    <source>
        <strain evidence="2">BSI-1</strain>
    </source>
</reference>
<dbReference type="EMBL" id="MAYW01000010">
    <property type="protein sequence ID" value="ODS34258.1"/>
    <property type="molecule type" value="Genomic_DNA"/>
</dbReference>
<dbReference type="Proteomes" id="UP000094056">
    <property type="component" value="Unassembled WGS sequence"/>
</dbReference>
<dbReference type="Pfam" id="PF12705">
    <property type="entry name" value="PDDEXK_1"/>
    <property type="match status" value="1"/>
</dbReference>
<accession>A0A1E3XF81</accession>
<name>A0A1E3XF81_9BACT</name>
<evidence type="ECO:0000313" key="2">
    <source>
        <dbReference type="EMBL" id="ODS34258.1"/>
    </source>
</evidence>
<dbReference type="InterPro" id="IPR038726">
    <property type="entry name" value="PDDEXK_AddAB-type"/>
</dbReference>
<sequence>MFRRCQRQYYFAYIAANHLAKKEYVRREAYLLKQVKQLSPWRGTVIHQGIKKFVIPYLEQRKSINWDNVKNKTIELVKKQLEFSRTRKFRELGITKANFDDEFCIIAEHENGNEIDEDVIDKVRVDICTCFDNLASQTEMISYLQGRKFYLPERFFSHQYENVRIHIAPDLILPRAYGCPSIIDWKVEQDYTHGHHKLQVALYAWVLCKENIFDVQKPEDIELYEVQLLNSDVICHDCSSTVFEELEDFMFQSIQEIRSLCGDHKYANQNIEDYEFARSPNSCLYCSFQKLCKELSNAKSFN</sequence>
<dbReference type="Gene3D" id="3.90.320.10">
    <property type="match status" value="1"/>
</dbReference>
<feature type="domain" description="PD-(D/E)XK endonuclease-like" evidence="1">
    <location>
        <begin position="2"/>
        <end position="293"/>
    </location>
</feature>
<gene>
    <name evidence="2" type="ORF">SCARUB_00632</name>
</gene>
<dbReference type="AlphaFoldDB" id="A0A1E3XF81"/>
<dbReference type="InterPro" id="IPR011604">
    <property type="entry name" value="PDDEXK-like_dom_sf"/>
</dbReference>
<comment type="caution">
    <text evidence="2">The sequence shown here is derived from an EMBL/GenBank/DDBJ whole genome shotgun (WGS) entry which is preliminary data.</text>
</comment>
<evidence type="ECO:0000313" key="3">
    <source>
        <dbReference type="Proteomes" id="UP000094056"/>
    </source>
</evidence>
<evidence type="ECO:0000259" key="1">
    <source>
        <dbReference type="Pfam" id="PF12705"/>
    </source>
</evidence>